<evidence type="ECO:0000313" key="4">
    <source>
        <dbReference type="Proteomes" id="UP000036932"/>
    </source>
</evidence>
<dbReference type="Proteomes" id="UP000036932">
    <property type="component" value="Unassembled WGS sequence"/>
</dbReference>
<dbReference type="PANTHER" id="PTHR22916:SF3">
    <property type="entry name" value="UDP-GLCNAC:BETAGAL BETA-1,3-N-ACETYLGLUCOSAMINYLTRANSFERASE-LIKE PROTEIN 1"/>
    <property type="match status" value="1"/>
</dbReference>
<keyword evidence="4" id="KW-1185">Reference proteome</keyword>
<dbReference type="AlphaFoldDB" id="A0A0M1N3F3"/>
<protein>
    <recommendedName>
        <fullName evidence="2">Glycosyltransferase 2-like domain-containing protein</fullName>
    </recommendedName>
</protein>
<reference evidence="4" key="1">
    <citation type="submission" date="2015-08" db="EMBL/GenBank/DDBJ databases">
        <title>Genome sequencing project for genomic taxonomy and phylogenomics of Bacillus-like bacteria.</title>
        <authorList>
            <person name="Liu B."/>
            <person name="Wang J."/>
            <person name="Zhu Y."/>
            <person name="Liu G."/>
            <person name="Chen Q."/>
            <person name="Chen Z."/>
            <person name="Lan J."/>
            <person name="Che J."/>
            <person name="Ge C."/>
            <person name="Shi H."/>
            <person name="Pan Z."/>
            <person name="Liu X."/>
        </authorList>
    </citation>
    <scope>NUCLEOTIDE SEQUENCE [LARGE SCALE GENOMIC DNA]</scope>
    <source>
        <strain evidence="4">FJAT-22460</strain>
    </source>
</reference>
<comment type="caution">
    <text evidence="3">The sequence shown here is derived from an EMBL/GenBank/DDBJ whole genome shotgun (WGS) entry which is preliminary data.</text>
</comment>
<dbReference type="InterPro" id="IPR007554">
    <property type="entry name" value="Glycerophosphate_synth"/>
</dbReference>
<feature type="domain" description="Glycosyltransferase 2-like" evidence="2">
    <location>
        <begin position="1"/>
        <end position="138"/>
    </location>
</feature>
<dbReference type="Gene3D" id="3.40.50.12580">
    <property type="match status" value="1"/>
</dbReference>
<evidence type="ECO:0000256" key="1">
    <source>
        <dbReference type="ARBA" id="ARBA00006739"/>
    </source>
</evidence>
<name>A0A0M1N3F3_9BACL</name>
<dbReference type="Gene3D" id="3.90.550.10">
    <property type="entry name" value="Spore Coat Polysaccharide Biosynthesis Protein SpsA, Chain A"/>
    <property type="match status" value="1"/>
</dbReference>
<dbReference type="SUPFAM" id="SSF53756">
    <property type="entry name" value="UDP-Glycosyltransferase/glycogen phosphorylase"/>
    <property type="match status" value="1"/>
</dbReference>
<dbReference type="Pfam" id="PF00535">
    <property type="entry name" value="Glycos_transf_2"/>
    <property type="match status" value="1"/>
</dbReference>
<dbReference type="CDD" id="cd00761">
    <property type="entry name" value="Glyco_tranf_GTA_type"/>
    <property type="match status" value="1"/>
</dbReference>
<dbReference type="OrthoDB" id="396512at2"/>
<dbReference type="InterPro" id="IPR043148">
    <property type="entry name" value="TagF_C"/>
</dbReference>
<gene>
    <name evidence="3" type="ORF">AM231_27360</name>
</gene>
<organism evidence="3 4">
    <name type="scientific">Paenibacillus solani</name>
    <dbReference type="NCBI Taxonomy" id="1705565"/>
    <lineage>
        <taxon>Bacteria</taxon>
        <taxon>Bacillati</taxon>
        <taxon>Bacillota</taxon>
        <taxon>Bacilli</taxon>
        <taxon>Bacillales</taxon>
        <taxon>Paenibacillaceae</taxon>
        <taxon>Paenibacillus</taxon>
    </lineage>
</organism>
<dbReference type="SUPFAM" id="SSF53448">
    <property type="entry name" value="Nucleotide-diphospho-sugar transferases"/>
    <property type="match status" value="1"/>
</dbReference>
<dbReference type="InterPro" id="IPR029044">
    <property type="entry name" value="Nucleotide-diphossugar_trans"/>
</dbReference>
<dbReference type="EMBL" id="LIUT01000008">
    <property type="protein sequence ID" value="KOR76489.1"/>
    <property type="molecule type" value="Genomic_DNA"/>
</dbReference>
<comment type="similarity">
    <text evidence="1">Belongs to the glycosyltransferase 2 family.</text>
</comment>
<dbReference type="GO" id="GO:0047355">
    <property type="term" value="F:CDP-glycerol glycerophosphotransferase activity"/>
    <property type="evidence" value="ECO:0007669"/>
    <property type="project" value="InterPro"/>
</dbReference>
<dbReference type="RefSeq" id="WP_054405539.1">
    <property type="nucleotide sequence ID" value="NZ_LIUT01000008.1"/>
</dbReference>
<evidence type="ECO:0000259" key="2">
    <source>
        <dbReference type="Pfam" id="PF00535"/>
    </source>
</evidence>
<dbReference type="GO" id="GO:0016758">
    <property type="term" value="F:hexosyltransferase activity"/>
    <property type="evidence" value="ECO:0007669"/>
    <property type="project" value="UniProtKB-ARBA"/>
</dbReference>
<dbReference type="PANTHER" id="PTHR22916">
    <property type="entry name" value="GLYCOSYLTRANSFERASE"/>
    <property type="match status" value="1"/>
</dbReference>
<dbReference type="PATRIC" id="fig|1705565.3.peg.1701"/>
<proteinExistence type="inferred from homology"/>
<evidence type="ECO:0000313" key="3">
    <source>
        <dbReference type="EMBL" id="KOR76489.1"/>
    </source>
</evidence>
<dbReference type="GO" id="GO:0016020">
    <property type="term" value="C:membrane"/>
    <property type="evidence" value="ECO:0007669"/>
    <property type="project" value="InterPro"/>
</dbReference>
<dbReference type="InterPro" id="IPR001173">
    <property type="entry name" value="Glyco_trans_2-like"/>
</dbReference>
<dbReference type="Pfam" id="PF04464">
    <property type="entry name" value="Glyphos_transf"/>
    <property type="match status" value="1"/>
</dbReference>
<sequence length="876" mass="103957">MSVYNVENYIDEAVESILNQTLDFSKHVQIIFVNDGSTDSSGKICEMYKDKFPNNIVYINKTNGGLNSARNEGLKYVKGKYINFFDPDDVLSNNTLLEVFNFFNKNFNSIDVVSIPMIYFGGRTGDHPLNFKFKKTRVININEEPDKIQLSMASSFVKIEAIKKYRFDENLTVGGDDTELLNKILQEKFAYGVISTAKYHYRRRIDNSSNTQSGHLLKEWYSQYLKNFSINTIDYSIELLGYVPLYIQNVVMYDLQWRFNISFVNNILIDDEFAEFISYLKKALSYIDDQVILKQKYINIHRKKYILELKYDKPFTQLIDYIYTNDNVCIYFKNELLCSLKNQSIYFDFIEMNKNELYIEGFFGSLFDNSAVKIFCEVNHEKIKVNTVNRETSNIYTLNSLVKEYYGFKVNIPVHLLEEKAKIKMFVEINKVTVPIEINFNRFARLSSITDKSYISLNNEYLATYDKYNCELLLEKYAYPSRLKKELGFLRSLYKMKVPNYKKVILARLFYFLCSAFLKKETWLFMDRVDKADDNAEHLYRYTKLQKVNAKIYYVIRGDVKDYSRLKKEFNIVKFGSYRHKLKHLLSSKVISSHADEWVINPFLGTLEYYQDLFNYKFIFLQHGIIKDDMSSWLNKYNKNIKLFITSSKNEYESILNNSYGYTSNEVSLSGLPRYDSLINQNEKQILIMPTWRKSIVCELNQLTGIRPYNESFKDTEYFNYYNKLINDERILTIARDKGYKLLFFPHPNIQQQIKDFHKNDYVKFVDYDVSYQELFNKSSLLVTDFSSVFFDFAYLKKPILYFHFDENHWGNGYFDYEKMGFGEVCNNYEVLVEKIVQSIKNDCIMSDKYIQRVDDFYSFTDNRNSERNLNLIKNL</sequence>
<accession>A0A0M1N3F3</accession>